<sequence length="208" mass="22896">MNLLSSHIANASGRLESHREVINTAFDFSSRAALELLQAERIDVLFIDSADETIPEMGVGGYTYGPHVIIIAIDPQSPNFTEAHLATTLVHEFHHAMRWRGPGCGKDLGGMLVSEGLAQLFEEEVLGVAPMYSQASITALEIDQAKSELFRQPFSQSKWFFGAEGMTRNFGYTFGYEICKSYAESKGKRASELVGIETSDLLVDRGLT</sequence>
<gene>
    <name evidence="2" type="ORF">GALL_365220</name>
</gene>
<evidence type="ECO:0000313" key="2">
    <source>
        <dbReference type="EMBL" id="OIQ81709.1"/>
    </source>
</evidence>
<organism evidence="2">
    <name type="scientific">mine drainage metagenome</name>
    <dbReference type="NCBI Taxonomy" id="410659"/>
    <lineage>
        <taxon>unclassified sequences</taxon>
        <taxon>metagenomes</taxon>
        <taxon>ecological metagenomes</taxon>
    </lineage>
</organism>
<name>A0A1J5R0L8_9ZZZZ</name>
<dbReference type="Pfam" id="PF10026">
    <property type="entry name" value="DUF2268"/>
    <property type="match status" value="1"/>
</dbReference>
<proteinExistence type="predicted"/>
<dbReference type="EMBL" id="MLJW01000891">
    <property type="protein sequence ID" value="OIQ81709.1"/>
    <property type="molecule type" value="Genomic_DNA"/>
</dbReference>
<protein>
    <recommendedName>
        <fullName evidence="1">DUF2268 domain-containing protein</fullName>
    </recommendedName>
</protein>
<accession>A0A1J5R0L8</accession>
<feature type="domain" description="DUF2268" evidence="1">
    <location>
        <begin position="33"/>
        <end position="201"/>
    </location>
</feature>
<evidence type="ECO:0000259" key="1">
    <source>
        <dbReference type="Pfam" id="PF10026"/>
    </source>
</evidence>
<reference evidence="2" key="1">
    <citation type="submission" date="2016-10" db="EMBL/GenBank/DDBJ databases">
        <title>Sequence of Gallionella enrichment culture.</title>
        <authorList>
            <person name="Poehlein A."/>
            <person name="Muehling M."/>
            <person name="Daniel R."/>
        </authorList>
    </citation>
    <scope>NUCLEOTIDE SEQUENCE</scope>
</reference>
<comment type="caution">
    <text evidence="2">The sequence shown here is derived from an EMBL/GenBank/DDBJ whole genome shotgun (WGS) entry which is preliminary data.</text>
</comment>
<dbReference type="InterPro" id="IPR018728">
    <property type="entry name" value="DUF2268"/>
</dbReference>
<dbReference type="AlphaFoldDB" id="A0A1J5R0L8"/>